<organism evidence="3 4">
    <name type="scientific">Orchesella dallaii</name>
    <dbReference type="NCBI Taxonomy" id="48710"/>
    <lineage>
        <taxon>Eukaryota</taxon>
        <taxon>Metazoa</taxon>
        <taxon>Ecdysozoa</taxon>
        <taxon>Arthropoda</taxon>
        <taxon>Hexapoda</taxon>
        <taxon>Collembola</taxon>
        <taxon>Entomobryomorpha</taxon>
        <taxon>Entomobryoidea</taxon>
        <taxon>Orchesellidae</taxon>
        <taxon>Orchesellinae</taxon>
        <taxon>Orchesella</taxon>
    </lineage>
</organism>
<dbReference type="Gene3D" id="3.80.10.10">
    <property type="entry name" value="Ribonuclease Inhibitor"/>
    <property type="match status" value="1"/>
</dbReference>
<dbReference type="PROSITE" id="PS50181">
    <property type="entry name" value="FBOX"/>
    <property type="match status" value="1"/>
</dbReference>
<accession>A0ABP1RK34</accession>
<gene>
    <name evidence="3" type="ORF">ODALV1_LOCUS23069</name>
</gene>
<protein>
    <recommendedName>
        <fullName evidence="2">F-box domain-containing protein</fullName>
    </recommendedName>
</protein>
<evidence type="ECO:0000313" key="4">
    <source>
        <dbReference type="Proteomes" id="UP001642540"/>
    </source>
</evidence>
<dbReference type="InterPro" id="IPR001810">
    <property type="entry name" value="F-box_dom"/>
</dbReference>
<dbReference type="SUPFAM" id="SSF52047">
    <property type="entry name" value="RNI-like"/>
    <property type="match status" value="1"/>
</dbReference>
<evidence type="ECO:0000313" key="3">
    <source>
        <dbReference type="EMBL" id="CAL8129311.1"/>
    </source>
</evidence>
<name>A0ABP1RK34_9HEXA</name>
<proteinExistence type="predicted"/>
<dbReference type="EMBL" id="CAXLJM020000076">
    <property type="protein sequence ID" value="CAL8129311.1"/>
    <property type="molecule type" value="Genomic_DNA"/>
</dbReference>
<feature type="domain" description="F-box" evidence="2">
    <location>
        <begin position="33"/>
        <end position="91"/>
    </location>
</feature>
<dbReference type="Proteomes" id="UP001642540">
    <property type="component" value="Unassembled WGS sequence"/>
</dbReference>
<sequence>MSREMAALKSSNKRDKDSNETNAEGVDDDSNTSLAFDKLPNEMLQKIFEQLINSKLVNNQSYLNYRLVNSRWKSVMERELEKDALSIWKTKSVPISLTDTEAEPPALGCIFVLKPEDRGTPSEWAYLPPPLESIEEKVNPFPSRSLKITSDLGDSTQLPGSRKPRRGTQLIWLISFFSKFGDLLTSLILTSVTLTPDTFNGILGNTPNLKALNLMRVLFRGDLANCAQLPALQKLQHVRVFKVMIIKKKEDAEWIDRFNDGSHGQNELYDWILSPYKEQLVTLDIFGNVGIRCATNFANLERLFVYHVKFVCFLEPNMFQYPRLKSLFLMNAEIKTEDIMKWFQRYIEPLAKTLSELHLDLPQQRELNGRLFQLSPKLTHSQNKTDKVVFPEMKTFAITVPQFPEEEEVIKTLIEGFPNLEKLMFLNRYCLKFHVAVGDTQSVLSSKEFIKVCPKLKKVKIQP</sequence>
<evidence type="ECO:0000256" key="1">
    <source>
        <dbReference type="SAM" id="MobiDB-lite"/>
    </source>
</evidence>
<dbReference type="InterPro" id="IPR032675">
    <property type="entry name" value="LRR_dom_sf"/>
</dbReference>
<keyword evidence="4" id="KW-1185">Reference proteome</keyword>
<reference evidence="3 4" key="1">
    <citation type="submission" date="2024-08" db="EMBL/GenBank/DDBJ databases">
        <authorList>
            <person name="Cucini C."/>
            <person name="Frati F."/>
        </authorList>
    </citation>
    <scope>NUCLEOTIDE SEQUENCE [LARGE SCALE GENOMIC DNA]</scope>
</reference>
<comment type="caution">
    <text evidence="3">The sequence shown here is derived from an EMBL/GenBank/DDBJ whole genome shotgun (WGS) entry which is preliminary data.</text>
</comment>
<evidence type="ECO:0000259" key="2">
    <source>
        <dbReference type="PROSITE" id="PS50181"/>
    </source>
</evidence>
<feature type="region of interest" description="Disordered" evidence="1">
    <location>
        <begin position="1"/>
        <end position="34"/>
    </location>
</feature>